<feature type="compositionally biased region" description="Basic and acidic residues" evidence="8">
    <location>
        <begin position="446"/>
        <end position="456"/>
    </location>
</feature>
<keyword evidence="4 7" id="KW-0812">Transmembrane</keyword>
<dbReference type="EMBL" id="COPH01000021">
    <property type="protein sequence ID" value="CLW53307.1"/>
    <property type="molecule type" value="Genomic_DNA"/>
</dbReference>
<evidence type="ECO:0000256" key="7">
    <source>
        <dbReference type="HAMAP-Rule" id="MF_01147"/>
    </source>
</evidence>
<evidence type="ECO:0000313" key="14">
    <source>
        <dbReference type="Proteomes" id="UP000300237"/>
    </source>
</evidence>
<reference evidence="11 14" key="4">
    <citation type="submission" date="2018-08" db="EMBL/GenBank/DDBJ databases">
        <authorList>
            <person name="Fokvardsen B D."/>
            <person name="Norman A."/>
        </authorList>
    </citation>
    <scope>NUCLEOTIDE SEQUENCE [LARGE SCALE GENOMIC DNA]</scope>
    <source>
        <strain evidence="11 14">DKC2</strain>
    </source>
</reference>
<reference evidence="10 13" key="2">
    <citation type="submission" date="2016-04" db="EMBL/GenBank/DDBJ databases">
        <authorList>
            <person name="Bigi M."/>
            <person name="Bigi F."/>
            <person name="Soria M.A."/>
        </authorList>
    </citation>
    <scope>NUCLEOTIDE SEQUENCE [LARGE SCALE GENOMIC DNA]</scope>
    <source>
        <strain evidence="10 13">6548</strain>
    </source>
</reference>
<evidence type="ECO:0000256" key="5">
    <source>
        <dbReference type="ARBA" id="ARBA00022989"/>
    </source>
</evidence>
<feature type="region of interest" description="Disordered" evidence="8">
    <location>
        <begin position="350"/>
        <end position="469"/>
    </location>
</feature>
<feature type="transmembrane region" description="Helical" evidence="7">
    <location>
        <begin position="227"/>
        <end position="245"/>
    </location>
</feature>
<reference evidence="9 12" key="1">
    <citation type="submission" date="2015-03" db="EMBL/GenBank/DDBJ databases">
        <authorList>
            <consortium name="Pathogen Informatics"/>
            <person name="Murphy D."/>
        </authorList>
    </citation>
    <scope>NUCLEOTIDE SEQUENCE [LARGE SCALE GENOMIC DNA]</scope>
    <source>
        <strain evidence="9 12">0268S</strain>
    </source>
</reference>
<evidence type="ECO:0000313" key="10">
    <source>
        <dbReference type="EMBL" id="OMH59525.1"/>
    </source>
</evidence>
<proteinExistence type="inferred from homology"/>
<name>A0A0E8V530_MYCTX</name>
<evidence type="ECO:0000256" key="3">
    <source>
        <dbReference type="ARBA" id="ARBA00022679"/>
    </source>
</evidence>
<dbReference type="Proteomes" id="UP000189452">
    <property type="component" value="Chromosome"/>
</dbReference>
<evidence type="ECO:0000313" key="12">
    <source>
        <dbReference type="Proteomes" id="UP000050139"/>
    </source>
</evidence>
<evidence type="ECO:0000256" key="8">
    <source>
        <dbReference type="SAM" id="MobiDB-lite"/>
    </source>
</evidence>
<evidence type="ECO:0000256" key="1">
    <source>
        <dbReference type="ARBA" id="ARBA00007150"/>
    </source>
</evidence>
<comment type="pathway">
    <text evidence="7">Protein modification; lipoprotein biosynthesis (diacylglyceryl transfer).</text>
</comment>
<dbReference type="HAMAP" id="MF_01147">
    <property type="entry name" value="Lgt"/>
    <property type="match status" value="1"/>
</dbReference>
<keyword evidence="10" id="KW-0328">Glycosyltransferase</keyword>
<dbReference type="NCBIfam" id="NF009611">
    <property type="entry name" value="PRK13108.1"/>
    <property type="match status" value="1"/>
</dbReference>
<dbReference type="PROSITE" id="PS01311">
    <property type="entry name" value="LGT"/>
    <property type="match status" value="1"/>
</dbReference>
<dbReference type="EC" id="2.5.1.145" evidence="7"/>
<evidence type="ECO:0000256" key="4">
    <source>
        <dbReference type="ARBA" id="ARBA00022692"/>
    </source>
</evidence>
<evidence type="ECO:0000313" key="9">
    <source>
        <dbReference type="EMBL" id="CLW53307.1"/>
    </source>
</evidence>
<dbReference type="GO" id="GO:0008961">
    <property type="term" value="F:phosphatidylglycerol-prolipoprotein diacylglyceryl transferase activity"/>
    <property type="evidence" value="ECO:0007669"/>
    <property type="project" value="UniProtKB-UniRule"/>
</dbReference>
<gene>
    <name evidence="7 10" type="primary">lgt</name>
    <name evidence="10" type="ORF">A4S10_01693</name>
    <name evidence="11" type="ORF">DKC2_1699</name>
    <name evidence="9" type="ORF">ERS094118_02758</name>
</gene>
<dbReference type="Proteomes" id="UP000300237">
    <property type="component" value="Chromosome"/>
</dbReference>
<protein>
    <recommendedName>
        <fullName evidence="7">Phosphatidylglycerol--prolipoprotein diacylglyceryl transferase</fullName>
        <ecNumber evidence="7">2.5.1.145</ecNumber>
    </recommendedName>
</protein>
<dbReference type="GO" id="GO:0005886">
    <property type="term" value="C:plasma membrane"/>
    <property type="evidence" value="ECO:0007669"/>
    <property type="project" value="UniProtKB-SubCell"/>
</dbReference>
<comment type="function">
    <text evidence="7">Catalyzes the transfer of the diacylglyceryl group from phosphatidylglycerol to the sulfhydryl group of the N-terminal cysteine of a prolipoprotein, the first step in the formation of mature lipoproteins.</text>
</comment>
<comment type="subcellular location">
    <subcellularLocation>
        <location evidence="7">Cell membrane</location>
        <topology evidence="7">Multi-pass membrane protein</topology>
    </subcellularLocation>
</comment>
<feature type="transmembrane region" description="Helical" evidence="7">
    <location>
        <begin position="251"/>
        <end position="275"/>
    </location>
</feature>
<comment type="catalytic activity">
    <reaction evidence="7">
        <text>L-cysteinyl-[prolipoprotein] + a 1,2-diacyl-sn-glycero-3-phospho-(1'-sn-glycerol) = an S-1,2-diacyl-sn-glyceryl-L-cysteinyl-[prolipoprotein] + sn-glycerol 1-phosphate + H(+)</text>
        <dbReference type="Rhea" id="RHEA:56712"/>
        <dbReference type="Rhea" id="RHEA-COMP:14679"/>
        <dbReference type="Rhea" id="RHEA-COMP:14680"/>
        <dbReference type="ChEBI" id="CHEBI:15378"/>
        <dbReference type="ChEBI" id="CHEBI:29950"/>
        <dbReference type="ChEBI" id="CHEBI:57685"/>
        <dbReference type="ChEBI" id="CHEBI:64716"/>
        <dbReference type="ChEBI" id="CHEBI:140658"/>
        <dbReference type="EC" id="2.5.1.145"/>
    </reaction>
</comment>
<keyword evidence="2 7" id="KW-1003">Cell membrane</keyword>
<feature type="compositionally biased region" description="Low complexity" evidence="8">
    <location>
        <begin position="392"/>
        <end position="407"/>
    </location>
</feature>
<keyword evidence="3 7" id="KW-0808">Transferase</keyword>
<dbReference type="InterPro" id="IPR001640">
    <property type="entry name" value="Lgt"/>
</dbReference>
<feature type="binding site" evidence="7">
    <location>
        <position position="145"/>
    </location>
    <ligand>
        <name>a 1,2-diacyl-sn-glycero-3-phospho-(1'-sn-glycerol)</name>
        <dbReference type="ChEBI" id="CHEBI:64716"/>
    </ligand>
</feature>
<feature type="transmembrane region" description="Helical" evidence="7">
    <location>
        <begin position="54"/>
        <end position="77"/>
    </location>
</feature>
<dbReference type="GO" id="GO:0042158">
    <property type="term" value="P:lipoprotein biosynthetic process"/>
    <property type="evidence" value="ECO:0007669"/>
    <property type="project" value="UniProtKB-UniRule"/>
</dbReference>
<evidence type="ECO:0000256" key="6">
    <source>
        <dbReference type="ARBA" id="ARBA00023136"/>
    </source>
</evidence>
<dbReference type="AlphaFoldDB" id="A0A0E8V530"/>
<keyword evidence="6 7" id="KW-0472">Membrane</keyword>
<evidence type="ECO:0000313" key="13">
    <source>
        <dbReference type="Proteomes" id="UP000189452"/>
    </source>
</evidence>
<dbReference type="EMBL" id="LR027516">
    <property type="protein sequence ID" value="VCU49869.1"/>
    <property type="molecule type" value="Genomic_DNA"/>
</dbReference>
<feature type="compositionally biased region" description="Basic residues" evidence="8">
    <location>
        <begin position="457"/>
        <end position="469"/>
    </location>
</feature>
<reference evidence="10 13" key="3">
    <citation type="submission" date="2017-02" db="EMBL/GenBank/DDBJ databases">
        <title>Protein polymorphisms may explain contrasting epidemiological fitness of two variants of a multidrug-resistant Mycobacterium tuberculosis strain.</title>
        <authorList>
            <person name="Bigi M.M."/>
            <person name="Lopez B."/>
            <person name="Blanco F.C."/>
            <person name="Sasiain M.C."/>
            <person name="De La Barrera S."/>
            <person name="Ritacco V."/>
            <person name="Bigi F."/>
            <person name="Soria M.A."/>
        </authorList>
    </citation>
    <scope>NUCLEOTIDE SEQUENCE [LARGE SCALE GENOMIC DNA]</scope>
    <source>
        <strain evidence="10 13">6548</strain>
    </source>
</reference>
<dbReference type="OMA" id="SIRWYGL"/>
<dbReference type="PANTHER" id="PTHR30589">
    <property type="entry name" value="PROLIPOPROTEIN DIACYLGLYCERYL TRANSFERASE"/>
    <property type="match status" value="1"/>
</dbReference>
<evidence type="ECO:0000313" key="11">
    <source>
        <dbReference type="EMBL" id="VCU49869.1"/>
    </source>
</evidence>
<keyword evidence="5 7" id="KW-1133">Transmembrane helix</keyword>
<dbReference type="Proteomes" id="UP000050139">
    <property type="component" value="Unassembled WGS sequence"/>
</dbReference>
<evidence type="ECO:0000256" key="2">
    <source>
        <dbReference type="ARBA" id="ARBA00022475"/>
    </source>
</evidence>
<feature type="transmembrane region" description="Helical" evidence="7">
    <location>
        <begin position="97"/>
        <end position="117"/>
    </location>
</feature>
<comment type="similarity">
    <text evidence="1 7">Belongs to the Lgt family.</text>
</comment>
<dbReference type="EMBL" id="LWDQ01000001">
    <property type="protein sequence ID" value="OMH59525.1"/>
    <property type="molecule type" value="Genomic_DNA"/>
</dbReference>
<dbReference type="Pfam" id="PF01790">
    <property type="entry name" value="LGT"/>
    <property type="match status" value="1"/>
</dbReference>
<dbReference type="NCBIfam" id="TIGR00544">
    <property type="entry name" value="lgt"/>
    <property type="match status" value="1"/>
</dbReference>
<organism evidence="10 13">
    <name type="scientific">Mycobacterium tuberculosis</name>
    <dbReference type="NCBI Taxonomy" id="1773"/>
    <lineage>
        <taxon>Bacteria</taxon>
        <taxon>Bacillati</taxon>
        <taxon>Actinomycetota</taxon>
        <taxon>Actinomycetes</taxon>
        <taxon>Mycobacteriales</taxon>
        <taxon>Mycobacteriaceae</taxon>
        <taxon>Mycobacterium</taxon>
        <taxon>Mycobacterium tuberculosis complex</taxon>
    </lineage>
</organism>
<sequence length="469" mass="50523">MMRMLPSYIPSPPRGVWYLGPLPVRAYAVCVITGIIVALLIGDRRLTARGGERGMTYDIALWAVPFGLIGGRLYHLATDWRTYFGDGGAGLAAALRIWDGGLGIWGAVTLGVMGAWIGCRRCGIPLPVLLDAVAPGVVLAQAIGRLGNYFNQELYGRETTMPWGLEIFYRRDPSGFDVPNSLDGVSTGQVAFVVQPTFLYELIWNVLVFVALIYIDRRFIIGHGRLFGFYVAFYCAGRFCVELLRDDPATLIAGIRINSFTSTFVFIGAVVYIILAPKGREAPGALRGSEYVVDEALEREPAELAAAAVASAASAVGPVGPGEPNQPDDVAEAVKAEVAEVTDEVAAESVVQVADRDGESTPAVEETSEADIEREQPGDLAGQAPAAHQVDAEAASAAPEEPAALASEAHDETEPEVPEKAAPIPDPAKPDELAVAGPGDDPAEPDGIRRQDDFSSRRRRWWRLRRRRQ</sequence>
<feature type="transmembrane region" description="Helical" evidence="7">
    <location>
        <begin position="198"/>
        <end position="215"/>
    </location>
</feature>
<accession>A0A0E8V530</accession>
<feature type="transmembrane region" description="Helical" evidence="7">
    <location>
        <begin position="24"/>
        <end position="42"/>
    </location>
</feature>
<dbReference type="PANTHER" id="PTHR30589:SF0">
    <property type="entry name" value="PHOSPHATIDYLGLYCEROL--PROLIPOPROTEIN DIACYLGLYCERYL TRANSFERASE"/>
    <property type="match status" value="1"/>
</dbReference>